<evidence type="ECO:0000259" key="10">
    <source>
        <dbReference type="PROSITE" id="PS51012"/>
    </source>
</evidence>
<evidence type="ECO:0000256" key="1">
    <source>
        <dbReference type="ARBA" id="ARBA00004429"/>
    </source>
</evidence>
<evidence type="ECO:0000256" key="6">
    <source>
        <dbReference type="ARBA" id="ARBA00022692"/>
    </source>
</evidence>
<organism evidence="11 12">
    <name type="scientific">Clostridium carnis</name>
    <dbReference type="NCBI Taxonomy" id="1530"/>
    <lineage>
        <taxon>Bacteria</taxon>
        <taxon>Bacillati</taxon>
        <taxon>Bacillota</taxon>
        <taxon>Clostridia</taxon>
        <taxon>Eubacteriales</taxon>
        <taxon>Clostridiaceae</taxon>
        <taxon>Clostridium</taxon>
    </lineage>
</organism>
<feature type="domain" description="ABC transmembrane type-2" evidence="10">
    <location>
        <begin position="252"/>
        <end position="470"/>
    </location>
</feature>
<keyword evidence="7 9" id="KW-1133">Transmembrane helix</keyword>
<feature type="transmembrane region" description="Helical" evidence="9">
    <location>
        <begin position="392"/>
        <end position="411"/>
    </location>
</feature>
<comment type="subcellular location">
    <subcellularLocation>
        <location evidence="1">Cell inner membrane</location>
        <topology evidence="1">Multi-pass membrane protein</topology>
    </subcellularLocation>
    <subcellularLocation>
        <location evidence="9">Cell membrane</location>
        <topology evidence="9">Multi-pass membrane protein</topology>
    </subcellularLocation>
</comment>
<keyword evidence="12" id="KW-1185">Reference proteome</keyword>
<evidence type="ECO:0000256" key="3">
    <source>
        <dbReference type="ARBA" id="ARBA00022448"/>
    </source>
</evidence>
<evidence type="ECO:0000313" key="11">
    <source>
        <dbReference type="EMBL" id="VDG69865.1"/>
    </source>
</evidence>
<dbReference type="Pfam" id="PF01061">
    <property type="entry name" value="ABC2_membrane"/>
    <property type="match status" value="1"/>
</dbReference>
<feature type="transmembrane region" description="Helical" evidence="9">
    <location>
        <begin position="448"/>
        <end position="468"/>
    </location>
</feature>
<name>A0ABY6SPS2_9CLOT</name>
<dbReference type="InterPro" id="IPR047817">
    <property type="entry name" value="ABC2_TM_bact-type"/>
</dbReference>
<protein>
    <recommendedName>
        <fullName evidence="9">Transport permease protein</fullName>
    </recommendedName>
</protein>
<feature type="transmembrane region" description="Helical" evidence="9">
    <location>
        <begin position="304"/>
        <end position="324"/>
    </location>
</feature>
<sequence length="478" mass="54621">MKKIKLITTFVIFAFLLIFGKEAYNIYINYYENHKEPMKQEINVNSDGVLDEITENNIVSQDFTLDNSNKKIEGIAFRFGTYGRQNSSDLKINITDQITSKIIYEETIKASELVNDEYKEFKFKEPLIVNKINIKIMSNAKTPDDAVTMYLSNKDYDKNDSMYINGTKVNGSLCSYITYTKLPIENTTFVLIWIGISILISLLIYIIIHIAISYLDLFKNINRYISNFNKYMPLLRELVVKEIKLKYKRSILGFAWSILNPLLMMCVMTVVFSTLFKSDIQNFPVYLILGQIIFNFYSDATNGAMNAVVGGAGLITKVYIPKYIFPMAKVLSALVNLLFSLIAVVIVIVVTKVNITSAVLLFPVGLVYVTIFALGIGLILSAYSVFFRDINHLYGVLLLAWTYLTPIFYPISIIPENILFIVKANPMYCYISYFRQIVLQGTVPSFKLNLVCILYGVIALIIGTIVFYKKQDEFILYL</sequence>
<keyword evidence="4 9" id="KW-1003">Cell membrane</keyword>
<evidence type="ECO:0000313" key="12">
    <source>
        <dbReference type="Proteomes" id="UP000277570"/>
    </source>
</evidence>
<feature type="transmembrane region" description="Helical" evidence="9">
    <location>
        <begin position="330"/>
        <end position="351"/>
    </location>
</feature>
<evidence type="ECO:0000256" key="7">
    <source>
        <dbReference type="ARBA" id="ARBA00022989"/>
    </source>
</evidence>
<comment type="similarity">
    <text evidence="2 9">Belongs to the ABC-2 integral membrane protein family.</text>
</comment>
<dbReference type="InterPro" id="IPR013525">
    <property type="entry name" value="ABC2_TM"/>
</dbReference>
<dbReference type="PROSITE" id="PS51012">
    <property type="entry name" value="ABC_TM2"/>
    <property type="match status" value="1"/>
</dbReference>
<proteinExistence type="inferred from homology"/>
<evidence type="ECO:0000256" key="9">
    <source>
        <dbReference type="RuleBase" id="RU361157"/>
    </source>
</evidence>
<dbReference type="PANTHER" id="PTHR30413">
    <property type="entry name" value="INNER MEMBRANE TRANSPORT PERMEASE"/>
    <property type="match status" value="1"/>
</dbReference>
<dbReference type="EMBL" id="UYIN01000001">
    <property type="protein sequence ID" value="VDG69865.1"/>
    <property type="molecule type" value="Genomic_DNA"/>
</dbReference>
<accession>A0ABY6SPS2</accession>
<gene>
    <name evidence="11" type="ORF">NCTC10913_00500</name>
</gene>
<evidence type="ECO:0000256" key="4">
    <source>
        <dbReference type="ARBA" id="ARBA00022475"/>
    </source>
</evidence>
<keyword evidence="6 9" id="KW-0812">Transmembrane</keyword>
<dbReference type="RefSeq" id="WP_243122962.1">
    <property type="nucleotide sequence ID" value="NZ_UYIN01000001.1"/>
</dbReference>
<reference evidence="11 12" key="1">
    <citation type="submission" date="2018-11" db="EMBL/GenBank/DDBJ databases">
        <authorList>
            <consortium name="Pathogen Informatics"/>
        </authorList>
    </citation>
    <scope>NUCLEOTIDE SEQUENCE [LARGE SCALE GENOMIC DNA]</scope>
    <source>
        <strain evidence="11 12">NCTC10913</strain>
    </source>
</reference>
<dbReference type="Proteomes" id="UP000277570">
    <property type="component" value="Unassembled WGS sequence"/>
</dbReference>
<feature type="transmembrane region" description="Helical" evidence="9">
    <location>
        <begin position="190"/>
        <end position="215"/>
    </location>
</feature>
<keyword evidence="3 9" id="KW-0813">Transport</keyword>
<keyword evidence="5" id="KW-0997">Cell inner membrane</keyword>
<comment type="caution">
    <text evidence="11">The sequence shown here is derived from an EMBL/GenBank/DDBJ whole genome shotgun (WGS) entry which is preliminary data.</text>
</comment>
<dbReference type="PANTHER" id="PTHR30413:SF8">
    <property type="entry name" value="TRANSPORT PERMEASE PROTEIN"/>
    <property type="match status" value="1"/>
</dbReference>
<feature type="transmembrane region" description="Helical" evidence="9">
    <location>
        <begin position="251"/>
        <end position="274"/>
    </location>
</feature>
<feature type="transmembrane region" description="Helical" evidence="9">
    <location>
        <begin position="358"/>
        <end position="386"/>
    </location>
</feature>
<evidence type="ECO:0000256" key="5">
    <source>
        <dbReference type="ARBA" id="ARBA00022519"/>
    </source>
</evidence>
<evidence type="ECO:0000256" key="8">
    <source>
        <dbReference type="ARBA" id="ARBA00023136"/>
    </source>
</evidence>
<keyword evidence="8 9" id="KW-0472">Membrane</keyword>
<evidence type="ECO:0000256" key="2">
    <source>
        <dbReference type="ARBA" id="ARBA00007783"/>
    </source>
</evidence>